<dbReference type="PANTHER" id="PTHR43570">
    <property type="entry name" value="ALDEHYDE DEHYDROGENASE"/>
    <property type="match status" value="1"/>
</dbReference>
<dbReference type="ExpressionAtlas" id="I3T1I7">
    <property type="expression patterns" value="differential"/>
</dbReference>
<dbReference type="SUPFAM" id="SSF53720">
    <property type="entry name" value="ALDH-like"/>
    <property type="match status" value="1"/>
</dbReference>
<organism evidence="6">
    <name type="scientific">Medicago truncatula</name>
    <name type="common">Barrel medic</name>
    <name type="synonym">Medicago tribuloides</name>
    <dbReference type="NCBI Taxonomy" id="3880"/>
    <lineage>
        <taxon>Eukaryota</taxon>
        <taxon>Viridiplantae</taxon>
        <taxon>Streptophyta</taxon>
        <taxon>Embryophyta</taxon>
        <taxon>Tracheophyta</taxon>
        <taxon>Spermatophyta</taxon>
        <taxon>Magnoliopsida</taxon>
        <taxon>eudicotyledons</taxon>
        <taxon>Gunneridae</taxon>
        <taxon>Pentapetalae</taxon>
        <taxon>rosids</taxon>
        <taxon>fabids</taxon>
        <taxon>Fabales</taxon>
        <taxon>Fabaceae</taxon>
        <taxon>Papilionoideae</taxon>
        <taxon>50 kb inversion clade</taxon>
        <taxon>NPAAA clade</taxon>
        <taxon>Hologalegina</taxon>
        <taxon>IRL clade</taxon>
        <taxon>Trifolieae</taxon>
        <taxon>Medicago</taxon>
    </lineage>
</organism>
<dbReference type="EMBL" id="BT146585">
    <property type="protein sequence ID" value="AFK46379.1"/>
    <property type="molecule type" value="mRNA"/>
</dbReference>
<dbReference type="Gene3D" id="3.40.309.10">
    <property type="entry name" value="Aldehyde Dehydrogenase, Chain A, domain 2"/>
    <property type="match status" value="1"/>
</dbReference>
<keyword evidence="2 4" id="KW-0560">Oxidoreductase</keyword>
<sequence>MAAAAKHLTPVVLELGGKSPVVVDSNINLQVAARRIIAGKWGCNNGQACISPDYIITTKDYAPKLVDALKTELEQFYGKNPLESKDLSRIVNSNHFDRLIRLLDDDKVSGKIVHGGEKDKSKLRISPTVLLDVPRDSLIMSEEIFGPLLPIITVDKLDESFDVINSAPKPLAAYIFTNNNKLKEQFVKTVSAGGLVIDDTTIHLAVHTLPFGGVGESGVGAYHGKFSFDAFSHKKAVLYRSFFGDAFIRYPPYTSTKTRLMKALMGGGFLAIIRALFGRS</sequence>
<evidence type="ECO:0000313" key="6">
    <source>
        <dbReference type="EMBL" id="AFK46379.1"/>
    </source>
</evidence>
<evidence type="ECO:0000256" key="1">
    <source>
        <dbReference type="ARBA" id="ARBA00009986"/>
    </source>
</evidence>
<feature type="domain" description="Aldehyde dehydrogenase" evidence="5">
    <location>
        <begin position="1"/>
        <end position="237"/>
    </location>
</feature>
<evidence type="ECO:0000256" key="4">
    <source>
        <dbReference type="RuleBase" id="RU003345"/>
    </source>
</evidence>
<dbReference type="PANTHER" id="PTHR43570:SF16">
    <property type="entry name" value="ALDEHYDE DEHYDROGENASE TYPE III, ISOFORM Q"/>
    <property type="match status" value="1"/>
</dbReference>
<dbReference type="InterPro" id="IPR016161">
    <property type="entry name" value="Ald_DH/histidinol_DH"/>
</dbReference>
<protein>
    <recommendedName>
        <fullName evidence="5">Aldehyde dehydrogenase domain-containing protein</fullName>
    </recommendedName>
</protein>
<dbReference type="FunFam" id="3.40.309.10:FF:000003">
    <property type="entry name" value="Aldehyde dehydrogenase"/>
    <property type="match status" value="1"/>
</dbReference>
<feature type="active site" evidence="3">
    <location>
        <position position="14"/>
    </location>
</feature>
<dbReference type="InterPro" id="IPR016163">
    <property type="entry name" value="Ald_DH_C"/>
</dbReference>
<name>I3T1I7_MEDTR</name>
<dbReference type="InterPro" id="IPR029510">
    <property type="entry name" value="Ald_DH_CS_GLU"/>
</dbReference>
<comment type="similarity">
    <text evidence="1 4">Belongs to the aldehyde dehydrogenase family.</text>
</comment>
<dbReference type="GO" id="GO:0016620">
    <property type="term" value="F:oxidoreductase activity, acting on the aldehyde or oxo group of donors, NAD or NADP as acceptor"/>
    <property type="evidence" value="ECO:0007669"/>
    <property type="project" value="InterPro"/>
</dbReference>
<dbReference type="InterPro" id="IPR012394">
    <property type="entry name" value="Aldehyde_DH_NAD(P)"/>
</dbReference>
<reference evidence="6" key="1">
    <citation type="submission" date="2012-05" db="EMBL/GenBank/DDBJ databases">
        <authorList>
            <person name="Krishnakumar V."/>
            <person name="Cheung F."/>
            <person name="Xiao Y."/>
            <person name="Chan A."/>
            <person name="Moskal W.A."/>
            <person name="Town C.D."/>
        </authorList>
    </citation>
    <scope>NUCLEOTIDE SEQUENCE</scope>
</reference>
<dbReference type="GO" id="GO:0006081">
    <property type="term" value="P:aldehyde metabolic process"/>
    <property type="evidence" value="ECO:0007669"/>
    <property type="project" value="InterPro"/>
</dbReference>
<evidence type="ECO:0000256" key="3">
    <source>
        <dbReference type="PROSITE-ProRule" id="PRU10007"/>
    </source>
</evidence>
<proteinExistence type="evidence at transcript level"/>
<dbReference type="InterPro" id="IPR016162">
    <property type="entry name" value="Ald_DH_N"/>
</dbReference>
<dbReference type="Gene3D" id="3.40.605.10">
    <property type="entry name" value="Aldehyde Dehydrogenase, Chain A, domain 1"/>
    <property type="match status" value="1"/>
</dbReference>
<dbReference type="AlphaFoldDB" id="I3T1I7"/>
<evidence type="ECO:0000259" key="5">
    <source>
        <dbReference type="Pfam" id="PF00171"/>
    </source>
</evidence>
<dbReference type="PROSITE" id="PS00687">
    <property type="entry name" value="ALDEHYDE_DEHYDR_GLU"/>
    <property type="match status" value="1"/>
</dbReference>
<dbReference type="InterPro" id="IPR015590">
    <property type="entry name" value="Aldehyde_DH_dom"/>
</dbReference>
<accession>I3T1I7</accession>
<evidence type="ECO:0000256" key="2">
    <source>
        <dbReference type="ARBA" id="ARBA00023002"/>
    </source>
</evidence>
<dbReference type="Pfam" id="PF00171">
    <property type="entry name" value="Aldedh"/>
    <property type="match status" value="1"/>
</dbReference>